<keyword evidence="6" id="KW-1185">Reference proteome</keyword>
<feature type="compositionally biased region" description="Basic and acidic residues" evidence="3">
    <location>
        <begin position="7"/>
        <end position="16"/>
    </location>
</feature>
<reference evidence="5" key="1">
    <citation type="thesis" date="2020" institute="ProQuest LLC" country="789 East Eisenhower Parkway, Ann Arbor, MI, USA">
        <title>Comparative Genomics and Chromosome Evolution.</title>
        <authorList>
            <person name="Mudd A.B."/>
        </authorList>
    </citation>
    <scope>NUCLEOTIDE SEQUENCE</scope>
    <source>
        <strain evidence="5">237g6f4</strain>
        <tissue evidence="5">Blood</tissue>
    </source>
</reference>
<feature type="region of interest" description="Disordered" evidence="3">
    <location>
        <begin position="1"/>
        <end position="50"/>
    </location>
</feature>
<dbReference type="Proteomes" id="UP000824782">
    <property type="component" value="Unassembled WGS sequence"/>
</dbReference>
<dbReference type="PANTHER" id="PTHR44533:SF4">
    <property type="entry name" value="DEAD_H RNA HELICASE, PUTATIVE-RELATED"/>
    <property type="match status" value="1"/>
</dbReference>
<dbReference type="Pfam" id="PF26167">
    <property type="entry name" value="TPR_DDX60"/>
    <property type="match status" value="1"/>
</dbReference>
<name>A0AAV7D991_ENGPU</name>
<evidence type="ECO:0000256" key="2">
    <source>
        <dbReference type="ARBA" id="ARBA00022806"/>
    </source>
</evidence>
<organism evidence="5 6">
    <name type="scientific">Engystomops pustulosus</name>
    <name type="common">Tungara frog</name>
    <name type="synonym">Physalaemus pustulosus</name>
    <dbReference type="NCBI Taxonomy" id="76066"/>
    <lineage>
        <taxon>Eukaryota</taxon>
        <taxon>Metazoa</taxon>
        <taxon>Chordata</taxon>
        <taxon>Craniata</taxon>
        <taxon>Vertebrata</taxon>
        <taxon>Euteleostomi</taxon>
        <taxon>Amphibia</taxon>
        <taxon>Batrachia</taxon>
        <taxon>Anura</taxon>
        <taxon>Neobatrachia</taxon>
        <taxon>Hyloidea</taxon>
        <taxon>Leptodactylidae</taxon>
        <taxon>Leiuperinae</taxon>
        <taxon>Engystomops</taxon>
    </lineage>
</organism>
<dbReference type="GO" id="GO:0005737">
    <property type="term" value="C:cytoplasm"/>
    <property type="evidence" value="ECO:0007669"/>
    <property type="project" value="TreeGrafter"/>
</dbReference>
<dbReference type="GO" id="GO:0004386">
    <property type="term" value="F:helicase activity"/>
    <property type="evidence" value="ECO:0007669"/>
    <property type="project" value="UniProtKB-KW"/>
</dbReference>
<protein>
    <recommendedName>
        <fullName evidence="4">ATP-dependent RNA helicase DDX60 PIN-like domain-containing protein</fullName>
    </recommendedName>
</protein>
<evidence type="ECO:0000256" key="1">
    <source>
        <dbReference type="ARBA" id="ARBA00022801"/>
    </source>
</evidence>
<evidence type="ECO:0000259" key="4">
    <source>
        <dbReference type="Pfam" id="PF23002"/>
    </source>
</evidence>
<dbReference type="EMBL" id="WNYA01000001">
    <property type="protein sequence ID" value="KAG8592607.1"/>
    <property type="molecule type" value="Genomic_DNA"/>
</dbReference>
<keyword evidence="1" id="KW-0378">Hydrolase</keyword>
<evidence type="ECO:0000313" key="6">
    <source>
        <dbReference type="Proteomes" id="UP000824782"/>
    </source>
</evidence>
<accession>A0AAV7D991</accession>
<dbReference type="GO" id="GO:0016787">
    <property type="term" value="F:hydrolase activity"/>
    <property type="evidence" value="ECO:0007669"/>
    <property type="project" value="UniProtKB-KW"/>
</dbReference>
<keyword evidence="2" id="KW-0067">ATP-binding</keyword>
<feature type="compositionally biased region" description="Basic and acidic residues" evidence="3">
    <location>
        <begin position="41"/>
        <end position="50"/>
    </location>
</feature>
<gene>
    <name evidence="5" type="ORF">GDO81_000560</name>
</gene>
<dbReference type="InterPro" id="IPR052431">
    <property type="entry name" value="SKI2_subfamily_helicases"/>
</dbReference>
<sequence>MESGSPKPEEITKQEAYESLSADVENDEKKVSSEQSSSGTSKDKKQEISGPEKHYRSIAAMFKYVTHRKAIYASLLNDYVESDVFVIDGDSLLISCACDASLKKGQSLHFFFLVERFLLNLTDKGARYVIVFFEDMEQTYSQRSVLKCWRTQLKIHLLKNTKTTIITFPNFFSAQWKTFLKEQAPYFIMVSDRGVTLEQTYFLNMLMLHSLENKLDVVLTAGQESDNLRVYGFHIKSSLPTKMLITQLKKSSKEPLKTIQLQKHELIKSPLEALKTININEQVEKCISLFQTHQKDVRAVTCVLACSLALRVSAESKQDEHMSLEEASDLCKMHCLCVAIMVIVPLSQRTRIRKLTTQWNKKAVSFLNTYTLCAEIALTQMKDHIKDKLIDWTYVSDIKDDLLLKNIVNYYEKENNKEFKLEFGNEINQLYTFLWETALKLIPKNEHWLSCELRKSSTPFLSEDSTVHVEKEEVDPVGLIPMQSDIIEDFAGDMIKELPIMCSDDPRIPLLMNTKTYDELSHWHTNRPLSDDYDRTKNNSNEKKYDRERGLRDYQKLQLFQYRYGQSLGVKTSKKIVLKNDQPEEKSSAYVAFKKKEPQKKKKDQIIEENLKKTRAEEEKKEMGKWKTMATSLEKDVMVDFFSGLQKLEIFIRSFQTPYVKYQAQLRALSICFDKWSEECKMKSKDKRDINIAVEIMKRIQEFLKNNQDILQKEDRQRIATYLSKLGFDNLAVSLRPEKVYLTLL</sequence>
<dbReference type="InterPro" id="IPR055124">
    <property type="entry name" value="PIN-like_DDX60"/>
</dbReference>
<feature type="domain" description="ATP-dependent RNA helicase DDX60 PIN-like" evidence="4">
    <location>
        <begin position="63"/>
        <end position="265"/>
    </location>
</feature>
<dbReference type="Pfam" id="PF23002">
    <property type="entry name" value="PIN-like_DDX60"/>
    <property type="match status" value="1"/>
</dbReference>
<keyword evidence="2" id="KW-0547">Nucleotide-binding</keyword>
<dbReference type="PANTHER" id="PTHR44533">
    <property type="entry name" value="DEAD/H RNA HELICASE, PUTATIVE-RELATED"/>
    <property type="match status" value="1"/>
</dbReference>
<comment type="caution">
    <text evidence="5">The sequence shown here is derived from an EMBL/GenBank/DDBJ whole genome shotgun (WGS) entry which is preliminary data.</text>
</comment>
<dbReference type="AlphaFoldDB" id="A0AAV7D991"/>
<evidence type="ECO:0000256" key="3">
    <source>
        <dbReference type="SAM" id="MobiDB-lite"/>
    </source>
</evidence>
<keyword evidence="2" id="KW-0347">Helicase</keyword>
<proteinExistence type="predicted"/>
<evidence type="ECO:0000313" key="5">
    <source>
        <dbReference type="EMBL" id="KAG8592607.1"/>
    </source>
</evidence>